<comment type="subunit">
    <text evidence="3 13">Acetyl-CoA carboxylase is a heterohexamer of biotin carboxyl carrier protein, biotin carboxylase and the two subunits of carboxyl transferase in a 2:2 complex.</text>
</comment>
<evidence type="ECO:0000256" key="3">
    <source>
        <dbReference type="ARBA" id="ARBA00011750"/>
    </source>
</evidence>
<keyword evidence="9" id="KW-0460">Magnesium</keyword>
<dbReference type="InterPro" id="IPR016185">
    <property type="entry name" value="PreATP-grasp_dom_sf"/>
</dbReference>
<protein>
    <recommendedName>
        <fullName evidence="4 13">Biotin carboxylase</fullName>
        <ecNumber evidence="4 13">6.3.4.14</ecNumber>
    </recommendedName>
    <alternativeName>
        <fullName evidence="13">Acetyl-coenzyme A carboxylase biotin carboxylase subunit A</fullName>
    </alternativeName>
</protein>
<keyword evidence="7 12" id="KW-0547">Nucleotide-binding</keyword>
<dbReference type="InterPro" id="IPR011761">
    <property type="entry name" value="ATP-grasp"/>
</dbReference>
<dbReference type="InterPro" id="IPR051602">
    <property type="entry name" value="ACC_Biotin_Carboxylase"/>
</dbReference>
<dbReference type="Proteomes" id="UP000284177">
    <property type="component" value="Unassembled WGS sequence"/>
</dbReference>
<dbReference type="OrthoDB" id="9807469at2"/>
<dbReference type="Pfam" id="PF00289">
    <property type="entry name" value="Biotin_carb_N"/>
    <property type="match status" value="1"/>
</dbReference>
<dbReference type="InterPro" id="IPR005482">
    <property type="entry name" value="Biotin_COase_C"/>
</dbReference>
<evidence type="ECO:0000313" key="16">
    <source>
        <dbReference type="EMBL" id="RKD33909.1"/>
    </source>
</evidence>
<evidence type="ECO:0000256" key="7">
    <source>
        <dbReference type="ARBA" id="ARBA00022741"/>
    </source>
</evidence>
<dbReference type="Pfam" id="PF02785">
    <property type="entry name" value="Biotin_carb_C"/>
    <property type="match status" value="1"/>
</dbReference>
<proteinExistence type="predicted"/>
<keyword evidence="5 13" id="KW-0436">Ligase</keyword>
<evidence type="ECO:0000259" key="15">
    <source>
        <dbReference type="PROSITE" id="PS50979"/>
    </source>
</evidence>
<dbReference type="InterPro" id="IPR011054">
    <property type="entry name" value="Rudment_hybrid_motif"/>
</dbReference>
<evidence type="ECO:0000256" key="13">
    <source>
        <dbReference type="RuleBase" id="RU365063"/>
    </source>
</evidence>
<dbReference type="PROSITE" id="PS00866">
    <property type="entry name" value="CPSASE_1"/>
    <property type="match status" value="1"/>
</dbReference>
<keyword evidence="10 13" id="KW-0092">Biotin</keyword>
<feature type="domain" description="ATP-grasp" evidence="14">
    <location>
        <begin position="120"/>
        <end position="317"/>
    </location>
</feature>
<dbReference type="SMART" id="SM00878">
    <property type="entry name" value="Biotin_carb_C"/>
    <property type="match status" value="1"/>
</dbReference>
<dbReference type="InterPro" id="IPR005481">
    <property type="entry name" value="BC-like_N"/>
</dbReference>
<dbReference type="FunFam" id="3.30.1490.20:FF:000018">
    <property type="entry name" value="Biotin carboxylase"/>
    <property type="match status" value="1"/>
</dbReference>
<accession>A0A419T8V2</accession>
<evidence type="ECO:0000259" key="14">
    <source>
        <dbReference type="PROSITE" id="PS50975"/>
    </source>
</evidence>
<name>A0A419T8V2_9FIRM</name>
<evidence type="ECO:0000256" key="11">
    <source>
        <dbReference type="ARBA" id="ARBA00048600"/>
    </source>
</evidence>
<dbReference type="GO" id="GO:0005524">
    <property type="term" value="F:ATP binding"/>
    <property type="evidence" value="ECO:0007669"/>
    <property type="project" value="UniProtKB-UniRule"/>
</dbReference>
<sequence>MFNKVLVANRGEIAVRIIRACKDLGIKTVAVYSEIDKFSLHVHMADEAVCIGPASSAKSYLDMKNIISAALVTGADAIHPGYGFLSENAKFAEVCELHGIKFIGPKKEQIELMGNKSKARETMKKADVPIVPGSEGAVKDPEEALEVARGIGFPVMIKAASGGGGRGMRIVFDEESFEKHFTTAQRESKVAFNDDSMYIEKFIEQPRHIEFQILADEHGNVIHLGERDCSLQRRNQKILEEAPSSIIDDELRKKMGDAAVRAAKAVDYINAGTVEFLLDKDKNFYFIEMNTRIQVEHPVTELVTGIDLIKEQIKIAAGEKLKLTQDDIKINGHSIECRINAEDPSKKFRPSPGTVEDYLQPGGYGVRVDSNIYSGYKIPPTYDSMIGKLIVWAEDRNAAIERMKRALDEMVVTGINTNIDFHRELLDTEAFIENKFDTSFIDKFVAKRY</sequence>
<dbReference type="GO" id="GO:0004075">
    <property type="term" value="F:biotin carboxylase activity"/>
    <property type="evidence" value="ECO:0007669"/>
    <property type="project" value="UniProtKB-EC"/>
</dbReference>
<dbReference type="NCBIfam" id="NF004085">
    <property type="entry name" value="PRK05586.1"/>
    <property type="match status" value="1"/>
</dbReference>
<dbReference type="InterPro" id="IPR004549">
    <property type="entry name" value="Acetyl_CoA_COase_biotin_COase"/>
</dbReference>
<keyword evidence="13" id="KW-0276">Fatty acid metabolism</keyword>
<dbReference type="NCBIfam" id="TIGR00514">
    <property type="entry name" value="accC"/>
    <property type="match status" value="1"/>
</dbReference>
<comment type="caution">
    <text evidence="16">The sequence shown here is derived from an EMBL/GenBank/DDBJ whole genome shotgun (WGS) entry which is preliminary data.</text>
</comment>
<dbReference type="SUPFAM" id="SSF51246">
    <property type="entry name" value="Rudiment single hybrid motif"/>
    <property type="match status" value="1"/>
</dbReference>
<dbReference type="PROSITE" id="PS00867">
    <property type="entry name" value="CPSASE_2"/>
    <property type="match status" value="1"/>
</dbReference>
<keyword evidence="8 12" id="KW-0067">ATP-binding</keyword>
<dbReference type="FunFam" id="3.30.470.20:FF:000028">
    <property type="entry name" value="Methylcrotonoyl-CoA carboxylase subunit alpha, mitochondrial"/>
    <property type="match status" value="1"/>
</dbReference>
<evidence type="ECO:0000256" key="4">
    <source>
        <dbReference type="ARBA" id="ARBA00013263"/>
    </source>
</evidence>
<dbReference type="NCBIfam" id="NF006367">
    <property type="entry name" value="PRK08591.1"/>
    <property type="match status" value="1"/>
</dbReference>
<evidence type="ECO:0000256" key="2">
    <source>
        <dbReference type="ARBA" id="ARBA00004956"/>
    </source>
</evidence>
<dbReference type="GO" id="GO:2001295">
    <property type="term" value="P:malonyl-CoA biosynthetic process"/>
    <property type="evidence" value="ECO:0007669"/>
    <property type="project" value="UniProtKB-UniPathway"/>
</dbReference>
<evidence type="ECO:0000256" key="12">
    <source>
        <dbReference type="PROSITE-ProRule" id="PRU00409"/>
    </source>
</evidence>
<dbReference type="EC" id="6.3.4.14" evidence="4 13"/>
<dbReference type="FunFam" id="3.40.50.20:FF:000010">
    <property type="entry name" value="Propionyl-CoA carboxylase subunit alpha"/>
    <property type="match status" value="1"/>
</dbReference>
<dbReference type="PROSITE" id="PS50979">
    <property type="entry name" value="BC"/>
    <property type="match status" value="1"/>
</dbReference>
<keyword evidence="13" id="KW-0444">Lipid biosynthesis</keyword>
<keyword evidence="13" id="KW-0275">Fatty acid biosynthesis</keyword>
<dbReference type="RefSeq" id="WP_120167380.1">
    <property type="nucleotide sequence ID" value="NZ_MCIB01000003.1"/>
</dbReference>
<evidence type="ECO:0000256" key="5">
    <source>
        <dbReference type="ARBA" id="ARBA00022598"/>
    </source>
</evidence>
<dbReference type="PANTHER" id="PTHR48095:SF2">
    <property type="entry name" value="BIOTIN CARBOXYLASE, CHLOROPLASTIC"/>
    <property type="match status" value="1"/>
</dbReference>
<organism evidence="16 17">
    <name type="scientific">Thermohalobacter berrensis</name>
    <dbReference type="NCBI Taxonomy" id="99594"/>
    <lineage>
        <taxon>Bacteria</taxon>
        <taxon>Bacillati</taxon>
        <taxon>Bacillota</taxon>
        <taxon>Tissierellia</taxon>
        <taxon>Tissierellales</taxon>
        <taxon>Thermohalobacteraceae</taxon>
        <taxon>Thermohalobacter</taxon>
    </lineage>
</organism>
<comment type="function">
    <text evidence="1 13">This protein is a component of the acetyl coenzyme A carboxylase complex; first, biotin carboxylase catalyzes the carboxylation of the carrier protein and then the transcarboxylase transfers the carboxyl group to form malonyl-CoA.</text>
</comment>
<keyword evidence="13" id="KW-0443">Lipid metabolism</keyword>
<comment type="catalytic activity">
    <reaction evidence="11 13">
        <text>N(6)-biotinyl-L-lysyl-[protein] + hydrogencarbonate + ATP = N(6)-carboxybiotinyl-L-lysyl-[protein] + ADP + phosphate + H(+)</text>
        <dbReference type="Rhea" id="RHEA:13501"/>
        <dbReference type="Rhea" id="RHEA-COMP:10505"/>
        <dbReference type="Rhea" id="RHEA-COMP:10506"/>
        <dbReference type="ChEBI" id="CHEBI:15378"/>
        <dbReference type="ChEBI" id="CHEBI:17544"/>
        <dbReference type="ChEBI" id="CHEBI:30616"/>
        <dbReference type="ChEBI" id="CHEBI:43474"/>
        <dbReference type="ChEBI" id="CHEBI:83144"/>
        <dbReference type="ChEBI" id="CHEBI:83145"/>
        <dbReference type="ChEBI" id="CHEBI:456216"/>
        <dbReference type="EC" id="6.3.4.14"/>
    </reaction>
</comment>
<keyword evidence="6" id="KW-0479">Metal-binding</keyword>
<evidence type="ECO:0000256" key="8">
    <source>
        <dbReference type="ARBA" id="ARBA00022840"/>
    </source>
</evidence>
<feature type="domain" description="Biotin carboxylation" evidence="15">
    <location>
        <begin position="1"/>
        <end position="446"/>
    </location>
</feature>
<evidence type="ECO:0000313" key="17">
    <source>
        <dbReference type="Proteomes" id="UP000284177"/>
    </source>
</evidence>
<evidence type="ECO:0000256" key="9">
    <source>
        <dbReference type="ARBA" id="ARBA00022842"/>
    </source>
</evidence>
<evidence type="ECO:0000256" key="10">
    <source>
        <dbReference type="ARBA" id="ARBA00023267"/>
    </source>
</evidence>
<dbReference type="Gene3D" id="3.30.470.20">
    <property type="entry name" value="ATP-grasp fold, B domain"/>
    <property type="match status" value="1"/>
</dbReference>
<evidence type="ECO:0000256" key="1">
    <source>
        <dbReference type="ARBA" id="ARBA00003761"/>
    </source>
</evidence>
<dbReference type="InterPro" id="IPR011764">
    <property type="entry name" value="Biotin_carboxylation_dom"/>
</dbReference>
<gene>
    <name evidence="16" type="ORF">BET03_08250</name>
</gene>
<keyword evidence="17" id="KW-1185">Reference proteome</keyword>
<dbReference type="PANTHER" id="PTHR48095">
    <property type="entry name" value="PYRUVATE CARBOXYLASE SUBUNIT A"/>
    <property type="match status" value="1"/>
</dbReference>
<dbReference type="AlphaFoldDB" id="A0A419T8V2"/>
<dbReference type="EMBL" id="MCIB01000003">
    <property type="protein sequence ID" value="RKD33909.1"/>
    <property type="molecule type" value="Genomic_DNA"/>
</dbReference>
<evidence type="ECO:0000256" key="6">
    <source>
        <dbReference type="ARBA" id="ARBA00022723"/>
    </source>
</evidence>
<dbReference type="GO" id="GO:0006633">
    <property type="term" value="P:fatty acid biosynthetic process"/>
    <property type="evidence" value="ECO:0007669"/>
    <property type="project" value="UniProtKB-KW"/>
</dbReference>
<dbReference type="InterPro" id="IPR005479">
    <property type="entry name" value="CPAse_ATP-bd"/>
</dbReference>
<dbReference type="Pfam" id="PF02786">
    <property type="entry name" value="CPSase_L_D2"/>
    <property type="match status" value="1"/>
</dbReference>
<comment type="pathway">
    <text evidence="2 13">Lipid metabolism; malonyl-CoA biosynthesis; malonyl-CoA from acetyl-CoA: step 1/1.</text>
</comment>
<dbReference type="GO" id="GO:0046872">
    <property type="term" value="F:metal ion binding"/>
    <property type="evidence" value="ECO:0007669"/>
    <property type="project" value="UniProtKB-KW"/>
</dbReference>
<reference evidence="16 17" key="1">
    <citation type="submission" date="2016-08" db="EMBL/GenBank/DDBJ databases">
        <title>Novel Firmicutes and Novel Genomes.</title>
        <authorList>
            <person name="Poppleton D.I."/>
            <person name="Gribaldo S."/>
        </authorList>
    </citation>
    <scope>NUCLEOTIDE SEQUENCE [LARGE SCALE GENOMIC DNA]</scope>
    <source>
        <strain evidence="16 17">CTT3</strain>
    </source>
</reference>
<dbReference type="UniPathway" id="UPA00655">
    <property type="reaction ID" value="UER00711"/>
</dbReference>
<dbReference type="PROSITE" id="PS50975">
    <property type="entry name" value="ATP_GRASP"/>
    <property type="match status" value="1"/>
</dbReference>
<dbReference type="SUPFAM" id="SSF56059">
    <property type="entry name" value="Glutathione synthetase ATP-binding domain-like"/>
    <property type="match status" value="1"/>
</dbReference>
<dbReference type="SUPFAM" id="SSF52440">
    <property type="entry name" value="PreATP-grasp domain"/>
    <property type="match status" value="1"/>
</dbReference>